<dbReference type="GO" id="GO:0005524">
    <property type="term" value="F:ATP binding"/>
    <property type="evidence" value="ECO:0007669"/>
    <property type="project" value="UniProtKB-UniRule"/>
</dbReference>
<dbReference type="GO" id="GO:0044209">
    <property type="term" value="P:AMP salvage"/>
    <property type="evidence" value="ECO:0007669"/>
    <property type="project" value="UniProtKB-UniRule"/>
</dbReference>
<dbReference type="UniPathway" id="UPA00588">
    <property type="reaction ID" value="UER00649"/>
</dbReference>
<accession>A0A0K1P7S6</accession>
<feature type="binding site" evidence="6">
    <location>
        <position position="125"/>
    </location>
    <ligand>
        <name>ATP</name>
        <dbReference type="ChEBI" id="CHEBI:30616"/>
    </ligand>
</feature>
<feature type="binding site" evidence="6">
    <location>
        <position position="31"/>
    </location>
    <ligand>
        <name>AMP</name>
        <dbReference type="ChEBI" id="CHEBI:456215"/>
    </ligand>
</feature>
<protein>
    <recommendedName>
        <fullName evidence="6 8">Adenylate kinase</fullName>
        <shortName evidence="6">AK</shortName>
        <ecNumber evidence="6 8">2.7.4.3</ecNumber>
    </recommendedName>
    <alternativeName>
        <fullName evidence="6">ATP-AMP transphosphorylase</fullName>
    </alternativeName>
    <alternativeName>
        <fullName evidence="6">ATP:AMP phosphotransferase</fullName>
    </alternativeName>
    <alternativeName>
        <fullName evidence="6">Adenylate monophosphate kinase</fullName>
    </alternativeName>
</protein>
<dbReference type="GO" id="GO:0004017">
    <property type="term" value="F:AMP kinase activity"/>
    <property type="evidence" value="ECO:0007669"/>
    <property type="project" value="UniProtKB-UniRule"/>
</dbReference>
<dbReference type="KEGG" id="stur:STURON_001003"/>
<evidence type="ECO:0000259" key="9">
    <source>
        <dbReference type="Pfam" id="PF05191"/>
    </source>
</evidence>
<dbReference type="PROSITE" id="PS00113">
    <property type="entry name" value="ADENYLATE_KINASE"/>
    <property type="match status" value="1"/>
</dbReference>
<feature type="binding site" evidence="6">
    <location>
        <begin position="134"/>
        <end position="135"/>
    </location>
    <ligand>
        <name>ATP</name>
        <dbReference type="ChEBI" id="CHEBI:30616"/>
    </ligand>
</feature>
<feature type="binding site" evidence="6">
    <location>
        <begin position="10"/>
        <end position="15"/>
    </location>
    <ligand>
        <name>ATP</name>
        <dbReference type="ChEBI" id="CHEBI:30616"/>
    </ligand>
</feature>
<dbReference type="PANTHER" id="PTHR23359">
    <property type="entry name" value="NUCLEOTIDE KINASE"/>
    <property type="match status" value="1"/>
</dbReference>
<organism evidence="10 11">
    <name type="scientific">Spiroplasma turonicum</name>
    <dbReference type="NCBI Taxonomy" id="216946"/>
    <lineage>
        <taxon>Bacteria</taxon>
        <taxon>Bacillati</taxon>
        <taxon>Mycoplasmatota</taxon>
        <taxon>Mollicutes</taxon>
        <taxon>Entomoplasmatales</taxon>
        <taxon>Spiroplasmataceae</taxon>
        <taxon>Spiroplasma</taxon>
    </lineage>
</organism>
<evidence type="ECO:0000256" key="7">
    <source>
        <dbReference type="RuleBase" id="RU003330"/>
    </source>
</evidence>
<keyword evidence="6" id="KW-0479">Metal-binding</keyword>
<dbReference type="STRING" id="216946.STURO_v1c09990"/>
<comment type="catalytic activity">
    <reaction evidence="6 8">
        <text>AMP + ATP = 2 ADP</text>
        <dbReference type="Rhea" id="RHEA:12973"/>
        <dbReference type="ChEBI" id="CHEBI:30616"/>
        <dbReference type="ChEBI" id="CHEBI:456215"/>
        <dbReference type="ChEBI" id="CHEBI:456216"/>
        <dbReference type="EC" id="2.7.4.3"/>
    </reaction>
</comment>
<comment type="pathway">
    <text evidence="6">Purine metabolism; AMP biosynthesis via salvage pathway; AMP from ADP: step 1/1.</text>
</comment>
<dbReference type="GO" id="GO:0008270">
    <property type="term" value="F:zinc ion binding"/>
    <property type="evidence" value="ECO:0007669"/>
    <property type="project" value="UniProtKB-UniRule"/>
</dbReference>
<sequence length="211" mass="24335">MNILMLGAPGSGKGTQSEFLCSKKGFKHLSTGDLFRKNISEETKVGLWAKDFIIKGLLVPDEVTNKMVEEFLENDSDNLIFDGYPRNIEQAVELDKMLANNSKKLDYVIYLDIDDSILVERIINRLVCPTCKRSYHKLNRKPKVENICDFDETPLEVRDDDVLEKVNQRLQTYNEQTKPLIDFYKNRLKKIDSNNKSPNEIFKNILDSLGI</sequence>
<evidence type="ECO:0000256" key="3">
    <source>
        <dbReference type="ARBA" id="ARBA00022741"/>
    </source>
</evidence>
<keyword evidence="1 6" id="KW-0808">Transferase</keyword>
<dbReference type="CDD" id="cd01428">
    <property type="entry name" value="ADK"/>
    <property type="match status" value="1"/>
</dbReference>
<dbReference type="Pfam" id="PF00406">
    <property type="entry name" value="ADK"/>
    <property type="match status" value="1"/>
</dbReference>
<feature type="binding site" evidence="6">
    <location>
        <position position="90"/>
    </location>
    <ligand>
        <name>AMP</name>
        <dbReference type="ChEBI" id="CHEBI:456215"/>
    </ligand>
</feature>
<dbReference type="InterPro" id="IPR006259">
    <property type="entry name" value="Adenyl_kin_sub"/>
</dbReference>
<keyword evidence="2 6" id="KW-0545">Nucleotide biosynthesis</keyword>
<gene>
    <name evidence="6 10" type="primary">adk</name>
    <name evidence="10" type="ORF">STURON_001003</name>
</gene>
<keyword evidence="3 6" id="KW-0547">Nucleotide-binding</keyword>
<dbReference type="PATRIC" id="fig|216946.3.peg.1039"/>
<dbReference type="Proteomes" id="UP000067243">
    <property type="component" value="Chromosome"/>
</dbReference>
<comment type="function">
    <text evidence="6">Catalyzes the reversible transfer of the terminal phosphate group between ATP and AMP. Plays an important role in cellular energy homeostasis and in adenine nucleotide metabolism.</text>
</comment>
<feature type="binding site" evidence="6">
    <location>
        <begin position="57"/>
        <end position="59"/>
    </location>
    <ligand>
        <name>AMP</name>
        <dbReference type="ChEBI" id="CHEBI:456215"/>
    </ligand>
</feature>
<dbReference type="PRINTS" id="PR00094">
    <property type="entry name" value="ADENYLTKNASE"/>
</dbReference>
<dbReference type="RefSeq" id="WP_075048808.1">
    <property type="nucleotide sequence ID" value="NZ_CP012328.1"/>
</dbReference>
<evidence type="ECO:0000313" key="11">
    <source>
        <dbReference type="Proteomes" id="UP000067243"/>
    </source>
</evidence>
<feature type="binding site" evidence="6">
    <location>
        <position position="131"/>
    </location>
    <ligand>
        <name>Zn(2+)</name>
        <dbReference type="ChEBI" id="CHEBI:29105"/>
        <note>structural</note>
    </ligand>
</feature>
<dbReference type="EMBL" id="CP012328">
    <property type="protein sequence ID" value="AKU80249.1"/>
    <property type="molecule type" value="Genomic_DNA"/>
</dbReference>
<reference evidence="10 11" key="1">
    <citation type="journal article" date="2015" name="Genome Announc.">
        <title>Complete Genome Sequence of Spiroplasma turonicum Strain Tab4cT, a Parasite of a Horse Fly, Haematopota sp. (Diptera: Tabanidae).</title>
        <authorList>
            <person name="Davis R.E."/>
            <person name="Shao J."/>
            <person name="Zhao Y."/>
            <person name="Gasparich G.E."/>
            <person name="Gaynor B.J."/>
            <person name="Donofrio N."/>
        </authorList>
    </citation>
    <scope>NUCLEOTIDE SEQUENCE [LARGE SCALE GENOMIC DNA]</scope>
    <source>
        <strain evidence="10 11">Tab4c</strain>
    </source>
</reference>
<dbReference type="InterPro" id="IPR000850">
    <property type="entry name" value="Adenylat/UMP-CMP_kin"/>
</dbReference>
<feature type="domain" description="Adenylate kinase active site lid" evidence="9">
    <location>
        <begin position="125"/>
        <end position="160"/>
    </location>
</feature>
<name>A0A0K1P7S6_9MOLU</name>
<feature type="binding site" evidence="6">
    <location>
        <position position="148"/>
    </location>
    <ligand>
        <name>Zn(2+)</name>
        <dbReference type="ChEBI" id="CHEBI:29105"/>
        <note>structural</note>
    </ligand>
</feature>
<keyword evidence="6" id="KW-0862">Zinc</keyword>
<feature type="binding site" evidence="6">
    <location>
        <position position="128"/>
    </location>
    <ligand>
        <name>Zn(2+)</name>
        <dbReference type="ChEBI" id="CHEBI:29105"/>
        <note>structural</note>
    </ligand>
</feature>
<keyword evidence="11" id="KW-1185">Reference proteome</keyword>
<dbReference type="AlphaFoldDB" id="A0A0K1P7S6"/>
<dbReference type="FunFam" id="3.40.50.300:FF:000106">
    <property type="entry name" value="Adenylate kinase mitochondrial"/>
    <property type="match status" value="1"/>
</dbReference>
<dbReference type="InterPro" id="IPR033690">
    <property type="entry name" value="Adenylat_kinase_CS"/>
</dbReference>
<evidence type="ECO:0000256" key="4">
    <source>
        <dbReference type="ARBA" id="ARBA00022777"/>
    </source>
</evidence>
<feature type="binding site" evidence="6">
    <location>
        <position position="169"/>
    </location>
    <ligand>
        <name>AMP</name>
        <dbReference type="ChEBI" id="CHEBI:456215"/>
    </ligand>
</feature>
<dbReference type="NCBIfam" id="TIGR01351">
    <property type="entry name" value="adk"/>
    <property type="match status" value="1"/>
</dbReference>
<dbReference type="GO" id="GO:0005737">
    <property type="term" value="C:cytoplasm"/>
    <property type="evidence" value="ECO:0007669"/>
    <property type="project" value="UniProtKB-SubCell"/>
</dbReference>
<dbReference type="EC" id="2.7.4.3" evidence="6 8"/>
<dbReference type="NCBIfam" id="NF001381">
    <property type="entry name" value="PRK00279.1-3"/>
    <property type="match status" value="1"/>
</dbReference>
<evidence type="ECO:0000256" key="6">
    <source>
        <dbReference type="HAMAP-Rule" id="MF_00235"/>
    </source>
</evidence>
<evidence type="ECO:0000256" key="1">
    <source>
        <dbReference type="ARBA" id="ARBA00022679"/>
    </source>
</evidence>
<feature type="binding site" evidence="6">
    <location>
        <position position="151"/>
    </location>
    <ligand>
        <name>Zn(2+)</name>
        <dbReference type="ChEBI" id="CHEBI:29105"/>
        <note>structural</note>
    </ligand>
</feature>
<dbReference type="Gene3D" id="3.40.50.300">
    <property type="entry name" value="P-loop containing nucleotide triphosphate hydrolases"/>
    <property type="match status" value="1"/>
</dbReference>
<comment type="subcellular location">
    <subcellularLocation>
        <location evidence="6 8">Cytoplasm</location>
    </subcellularLocation>
</comment>
<feature type="binding site" evidence="6">
    <location>
        <position position="195"/>
    </location>
    <ligand>
        <name>ATP</name>
        <dbReference type="ChEBI" id="CHEBI:30616"/>
    </ligand>
</feature>
<evidence type="ECO:0000256" key="2">
    <source>
        <dbReference type="ARBA" id="ARBA00022727"/>
    </source>
</evidence>
<keyword evidence="4 6" id="KW-0418">Kinase</keyword>
<feature type="binding site" evidence="6">
    <location>
        <position position="36"/>
    </location>
    <ligand>
        <name>AMP</name>
        <dbReference type="ChEBI" id="CHEBI:456215"/>
    </ligand>
</feature>
<evidence type="ECO:0000313" key="10">
    <source>
        <dbReference type="EMBL" id="AKU80249.1"/>
    </source>
</evidence>
<comment type="subunit">
    <text evidence="6 8">Monomer.</text>
</comment>
<proteinExistence type="inferred from homology"/>
<comment type="similarity">
    <text evidence="6 7">Belongs to the adenylate kinase family.</text>
</comment>
<feature type="binding site" evidence="6">
    <location>
        <begin position="83"/>
        <end position="86"/>
    </location>
    <ligand>
        <name>AMP</name>
        <dbReference type="ChEBI" id="CHEBI:456215"/>
    </ligand>
</feature>
<keyword evidence="6" id="KW-0963">Cytoplasm</keyword>
<dbReference type="HAMAP" id="MF_00235">
    <property type="entry name" value="Adenylate_kinase_Adk"/>
    <property type="match status" value="1"/>
</dbReference>
<keyword evidence="5 6" id="KW-0067">ATP-binding</keyword>
<dbReference type="OrthoDB" id="9805030at2"/>
<dbReference type="Pfam" id="PF05191">
    <property type="entry name" value="ADK_lid"/>
    <property type="match status" value="1"/>
</dbReference>
<dbReference type="InterPro" id="IPR007862">
    <property type="entry name" value="Adenylate_kinase_lid-dom"/>
</dbReference>
<feature type="region of interest" description="LID" evidence="6">
    <location>
        <begin position="124"/>
        <end position="161"/>
    </location>
</feature>
<dbReference type="InterPro" id="IPR027417">
    <property type="entry name" value="P-loop_NTPase"/>
</dbReference>
<dbReference type="SUPFAM" id="SSF52540">
    <property type="entry name" value="P-loop containing nucleoside triphosphate hydrolases"/>
    <property type="match status" value="1"/>
</dbReference>
<evidence type="ECO:0000256" key="5">
    <source>
        <dbReference type="ARBA" id="ARBA00022840"/>
    </source>
</evidence>
<comment type="domain">
    <text evidence="6">Consists of three domains, a large central CORE domain and two small peripheral domains, NMPbind and LID, which undergo movements during catalysis. The LID domain closes over the site of phosphoryl transfer upon ATP binding. Assembling and dissambling the active center during each catalytic cycle provides an effective means to prevent ATP hydrolysis. Some bacteria have evolved a zinc-coordinating structure that stabilizes the LID domain.</text>
</comment>
<evidence type="ECO:0000256" key="8">
    <source>
        <dbReference type="RuleBase" id="RU003331"/>
    </source>
</evidence>
<feature type="region of interest" description="NMP" evidence="6">
    <location>
        <begin position="30"/>
        <end position="59"/>
    </location>
</feature>
<feature type="binding site" evidence="6">
    <location>
        <position position="158"/>
    </location>
    <ligand>
        <name>AMP</name>
        <dbReference type="ChEBI" id="CHEBI:456215"/>
    </ligand>
</feature>